<protein>
    <submittedName>
        <fullName evidence="1">Uncharacterized protein</fullName>
    </submittedName>
</protein>
<sequence length="210" mass="24568">MKSVVKNLGPDDLELQVKMRIKRHKFAIYKSCVTNFKLKYHDIYQTHNDFPIFHLKVSDMNVDCFEINVYLLKNKILENDFQYWETAILSFLQVSTHSRKASSKNVKRLVCPVQDSSCDDEKNDSAVDNQPQPIPQNNGIGKFLDDFLQRRKESTIYVLHDEDFEKSKETISDVMSSMKKLRKSLLPIPLTDLKNSDINDWSCPRFELDD</sequence>
<name>A0A1Q2YCK2_9ASCO</name>
<organism evidence="1 2">
    <name type="scientific">Pichia membranifaciens</name>
    <dbReference type="NCBI Taxonomy" id="4926"/>
    <lineage>
        <taxon>Eukaryota</taxon>
        <taxon>Fungi</taxon>
        <taxon>Dikarya</taxon>
        <taxon>Ascomycota</taxon>
        <taxon>Saccharomycotina</taxon>
        <taxon>Pichiomycetes</taxon>
        <taxon>Pichiales</taxon>
        <taxon>Pichiaceae</taxon>
        <taxon>Pichia</taxon>
    </lineage>
</organism>
<evidence type="ECO:0000313" key="2">
    <source>
        <dbReference type="Proteomes" id="UP000186136"/>
    </source>
</evidence>
<keyword evidence="2" id="KW-1185">Reference proteome</keyword>
<accession>A0A1Q2YCK2</accession>
<evidence type="ECO:0000313" key="1">
    <source>
        <dbReference type="EMBL" id="GAV27269.1"/>
    </source>
</evidence>
<proteinExistence type="predicted"/>
<gene>
    <name evidence="1" type="ORF">PMKS-000733</name>
</gene>
<dbReference type="AlphaFoldDB" id="A0A1Q2YCK2"/>
<dbReference type="Proteomes" id="UP000186136">
    <property type="component" value="Unassembled WGS sequence"/>
</dbReference>
<dbReference type="OrthoDB" id="3994170at2759"/>
<comment type="caution">
    <text evidence="1">The sequence shown here is derived from an EMBL/GenBank/DDBJ whole genome shotgun (WGS) entry which is preliminary data.</text>
</comment>
<dbReference type="EMBL" id="BDGI01000028">
    <property type="protein sequence ID" value="GAV27269.1"/>
    <property type="molecule type" value="Genomic_DNA"/>
</dbReference>
<reference evidence="1 2" key="1">
    <citation type="submission" date="2016-08" db="EMBL/GenBank/DDBJ databases">
        <title>Whole genome shotgun sequence of Pichia membranifaciens KS47-1.</title>
        <authorList>
            <person name="Konishi M."/>
            <person name="Ishida M."/>
            <person name="Arakawa T."/>
            <person name="Kato Y."/>
            <person name="Horiuchi J."/>
        </authorList>
    </citation>
    <scope>NUCLEOTIDE SEQUENCE [LARGE SCALE GENOMIC DNA]</scope>
    <source>
        <strain evidence="1 2">KS47-1</strain>
    </source>
</reference>